<reference evidence="2 3" key="1">
    <citation type="journal article" date="2011" name="Plasmid">
        <title>Streptomyces turgidiscabies Car8 contains a modular pathogenicity island that shares virulence genes with other actinobacterial plant pathogens.</title>
        <authorList>
            <person name="Huguet-Tapia J.C."/>
            <person name="Badger J.H."/>
            <person name="Loria R."/>
            <person name="Pettis G.S."/>
        </authorList>
    </citation>
    <scope>NUCLEOTIDE SEQUENCE [LARGE SCALE GENOMIC DNA]</scope>
    <source>
        <strain evidence="2 3">Car8</strain>
    </source>
</reference>
<dbReference type="PATRIC" id="fig|698760.3.peg.1473"/>
<dbReference type="EMBL" id="AEJB01000118">
    <property type="protein sequence ID" value="ELP69869.1"/>
    <property type="molecule type" value="Genomic_DNA"/>
</dbReference>
<comment type="caution">
    <text evidence="2">The sequence shown here is derived from an EMBL/GenBank/DDBJ whole genome shotgun (WGS) entry which is preliminary data.</text>
</comment>
<dbReference type="AlphaFoldDB" id="L7FF83"/>
<evidence type="ECO:0000313" key="3">
    <source>
        <dbReference type="Proteomes" id="UP000010931"/>
    </source>
</evidence>
<dbReference type="Pfam" id="PF03752">
    <property type="entry name" value="ALF"/>
    <property type="match status" value="2"/>
</dbReference>
<feature type="chain" id="PRO_5003973553" description="Secreted protein" evidence="1">
    <location>
        <begin position="30"/>
        <end position="149"/>
    </location>
</feature>
<gene>
    <name evidence="2" type="ORF">STRTUCAR8_05345</name>
</gene>
<dbReference type="STRING" id="85558.T45_01095"/>
<evidence type="ECO:0000256" key="1">
    <source>
        <dbReference type="SAM" id="SignalP"/>
    </source>
</evidence>
<dbReference type="Proteomes" id="UP000010931">
    <property type="component" value="Unassembled WGS sequence"/>
</dbReference>
<keyword evidence="3" id="KW-1185">Reference proteome</keyword>
<evidence type="ECO:0008006" key="4">
    <source>
        <dbReference type="Google" id="ProtNLM"/>
    </source>
</evidence>
<accession>L7FF83</accession>
<organism evidence="2 3">
    <name type="scientific">Streptomyces turgidiscabies (strain Car8)</name>
    <dbReference type="NCBI Taxonomy" id="698760"/>
    <lineage>
        <taxon>Bacteria</taxon>
        <taxon>Bacillati</taxon>
        <taxon>Actinomycetota</taxon>
        <taxon>Actinomycetes</taxon>
        <taxon>Kitasatosporales</taxon>
        <taxon>Streptomycetaceae</taxon>
        <taxon>Streptomyces</taxon>
    </lineage>
</organism>
<dbReference type="InterPro" id="IPR005506">
    <property type="entry name" value="DUF312_ALF"/>
</dbReference>
<dbReference type="RefSeq" id="WP_006374856.1">
    <property type="nucleotide sequence ID" value="NZ_AEJB01000118.1"/>
</dbReference>
<proteinExistence type="predicted"/>
<keyword evidence="1" id="KW-0732">Signal</keyword>
<dbReference type="GeneID" id="97399585"/>
<protein>
    <recommendedName>
        <fullName evidence="4">Secreted protein</fullName>
    </recommendedName>
</protein>
<feature type="signal peptide" evidence="1">
    <location>
        <begin position="1"/>
        <end position="29"/>
    </location>
</feature>
<sequence>MRLTRATLALTAVALAPALLLATPSVGNAATPSTAAVAAADPGSPYDDMDADDLRIAIVRILGDTDSGKRVTREANQLLSNGTVDQMRAWLKTGHRLAQAEDDRFTIVRLLADPNTSAALRAAANAALNDGTPETLRYFVEVGQYEVDR</sequence>
<name>L7FF83_STRT8</name>
<evidence type="ECO:0000313" key="2">
    <source>
        <dbReference type="EMBL" id="ELP69869.1"/>
    </source>
</evidence>